<comment type="caution">
    <text evidence="3">The sequence shown here is derived from an EMBL/GenBank/DDBJ whole genome shotgun (WGS) entry which is preliminary data.</text>
</comment>
<keyword evidence="4" id="KW-1185">Reference proteome</keyword>
<dbReference type="EMBL" id="JBAHYK010001155">
    <property type="protein sequence ID" value="KAL0569270.1"/>
    <property type="molecule type" value="Genomic_DNA"/>
</dbReference>
<feature type="region of interest" description="Disordered" evidence="1">
    <location>
        <begin position="64"/>
        <end position="102"/>
    </location>
</feature>
<protein>
    <submittedName>
        <fullName evidence="3">Uncharacterized protein</fullName>
    </submittedName>
</protein>
<feature type="compositionally biased region" description="Pro residues" evidence="1">
    <location>
        <begin position="64"/>
        <end position="75"/>
    </location>
</feature>
<sequence>MVYKFVIHKLFLRVTLAKKVVRQTAFGSPTTASPGPYQTPRRASNWPQSFHEAYYPIAYLGHPPTPGPTPLPPQRPLSAQASFSSPPASSTRPTSSREGLNPSEKLDIVLETIRSLNWTLGDRLHHLFRHKGKDEHRSALYYQMVSKFLGRLTKKGVSHVLEEIIHNPWGIPKLGNVDHNRMFTTEVDFLEVKAARPALTLFAAQLVEEEMEKEVKQAVKREMDCTLPEMLRGISSKEILMGLPR</sequence>
<evidence type="ECO:0000256" key="1">
    <source>
        <dbReference type="SAM" id="MobiDB-lite"/>
    </source>
</evidence>
<gene>
    <name evidence="3" type="ORF">V5O48_012699</name>
</gene>
<dbReference type="Proteomes" id="UP001465976">
    <property type="component" value="Unassembled WGS sequence"/>
</dbReference>
<reference evidence="3 4" key="1">
    <citation type="submission" date="2024-02" db="EMBL/GenBank/DDBJ databases">
        <title>A draft genome for the cacao thread blight pathogen Marasmius crinis-equi.</title>
        <authorList>
            <person name="Cohen S.P."/>
            <person name="Baruah I.K."/>
            <person name="Amoako-Attah I."/>
            <person name="Bukari Y."/>
            <person name="Meinhardt L.W."/>
            <person name="Bailey B.A."/>
        </authorList>
    </citation>
    <scope>NUCLEOTIDE SEQUENCE [LARGE SCALE GENOMIC DNA]</scope>
    <source>
        <strain evidence="3 4">GH-76</strain>
    </source>
</reference>
<evidence type="ECO:0000256" key="2">
    <source>
        <dbReference type="SAM" id="SignalP"/>
    </source>
</evidence>
<feature type="chain" id="PRO_5045241301" evidence="2">
    <location>
        <begin position="18"/>
        <end position="245"/>
    </location>
</feature>
<name>A0ABR3F256_9AGAR</name>
<evidence type="ECO:0000313" key="4">
    <source>
        <dbReference type="Proteomes" id="UP001465976"/>
    </source>
</evidence>
<accession>A0ABR3F256</accession>
<evidence type="ECO:0000313" key="3">
    <source>
        <dbReference type="EMBL" id="KAL0569270.1"/>
    </source>
</evidence>
<proteinExistence type="predicted"/>
<feature type="compositionally biased region" description="Low complexity" evidence="1">
    <location>
        <begin position="78"/>
        <end position="97"/>
    </location>
</feature>
<organism evidence="3 4">
    <name type="scientific">Marasmius crinis-equi</name>
    <dbReference type="NCBI Taxonomy" id="585013"/>
    <lineage>
        <taxon>Eukaryota</taxon>
        <taxon>Fungi</taxon>
        <taxon>Dikarya</taxon>
        <taxon>Basidiomycota</taxon>
        <taxon>Agaricomycotina</taxon>
        <taxon>Agaricomycetes</taxon>
        <taxon>Agaricomycetidae</taxon>
        <taxon>Agaricales</taxon>
        <taxon>Marasmiineae</taxon>
        <taxon>Marasmiaceae</taxon>
        <taxon>Marasmius</taxon>
    </lineage>
</organism>
<feature type="signal peptide" evidence="2">
    <location>
        <begin position="1"/>
        <end position="17"/>
    </location>
</feature>
<keyword evidence="2" id="KW-0732">Signal</keyword>